<dbReference type="SUPFAM" id="SSF52058">
    <property type="entry name" value="L domain-like"/>
    <property type="match status" value="3"/>
</dbReference>
<evidence type="ECO:0000256" key="1">
    <source>
        <dbReference type="ARBA" id="ARBA00004191"/>
    </source>
</evidence>
<proteinExistence type="predicted"/>
<dbReference type="Proteomes" id="UP000667650">
    <property type="component" value="Unassembled WGS sequence"/>
</dbReference>
<feature type="signal peptide" evidence="7">
    <location>
        <begin position="1"/>
        <end position="23"/>
    </location>
</feature>
<comment type="caution">
    <text evidence="8">The sequence shown here is derived from an EMBL/GenBank/DDBJ whole genome shotgun (WGS) entry which is preliminary data.</text>
</comment>
<dbReference type="Gene3D" id="3.80.20.20">
    <property type="entry name" value="Receptor L-domain"/>
    <property type="match status" value="2"/>
</dbReference>
<dbReference type="PROSITE" id="PS51257">
    <property type="entry name" value="PROKAR_LIPOPROTEIN"/>
    <property type="match status" value="1"/>
</dbReference>
<reference evidence="8" key="1">
    <citation type="submission" date="2020-01" db="EMBL/GenBank/DDBJ databases">
        <title>Muricauda ochracea sp. nov., isolated from a tidal flat of Garorim bay in Korea.</title>
        <authorList>
            <person name="Kim D."/>
            <person name="Yoo Y."/>
            <person name="Kim J.-J."/>
        </authorList>
    </citation>
    <scope>NUCLEOTIDE SEQUENCE</scope>
    <source>
        <strain evidence="8">JGD-17</strain>
    </source>
</reference>
<evidence type="ECO:0000313" key="8">
    <source>
        <dbReference type="EMBL" id="NAY92256.1"/>
    </source>
</evidence>
<keyword evidence="5" id="KW-0325">Glycoprotein</keyword>
<gene>
    <name evidence="8" type="ORF">GTQ34_10020</name>
</gene>
<evidence type="ECO:0000313" key="9">
    <source>
        <dbReference type="Proteomes" id="UP000667650"/>
    </source>
</evidence>
<sequence>MKPFLFTFLIMSFLLVLSCSSDSNMEPESDNPIQGDDGNNDENPVDELSLPEVRTLNIDELNIAFAVFKGELVSNGDTPVTEIGFVIGTTGNPTLESYFSRYVIQDGPSSEFTSFGTDIPASTDFFLRAYAINGDGVGYGNDVSFRTLDEIVFEGDVLLDTQDRVQEFGDMGITTILGGLTVTGSVNDLSPLLGLEYVSSHLDILFTTELRNLEGLNNLGRGPNAADKRFRIVGNTGLESLQGLNGLRLIGGSLIIDNNDLLTDLRGLENLEFIESTNITGVLNISNCENITSLSGLENLKSINGVLNLVVNPLLSDISALSDSAINAQTVRIEQCHALVDLDGLQGVTASEEIYIQVNNSLNTLNGLGNLVDANIIVIGFNDLLVNLSALNNVSNLEQLNISGNASLSDLKGLDSLVFASIVSISENPILTSFVGLDNLGEVNQLLILRNDALPNFVGLESLELISDDFNGQSLLIVTSNPGLTSLNGLENLSSLDSDLTITNNTILSDFCSLGGLFDNGGPGGEIVIQDNQVNPTPTAISNGNCSE</sequence>
<name>A0A964TDQ4_9FLAO</name>
<feature type="chain" id="PRO_5037904603" description="Receptor L domain-containing protein" evidence="7">
    <location>
        <begin position="24"/>
        <end position="548"/>
    </location>
</feature>
<evidence type="ECO:0000256" key="4">
    <source>
        <dbReference type="ARBA" id="ARBA00022729"/>
    </source>
</evidence>
<keyword evidence="4 7" id="KW-0732">Signal</keyword>
<dbReference type="InterPro" id="IPR051648">
    <property type="entry name" value="CWI-Assembly_Regulator"/>
</dbReference>
<keyword evidence="3" id="KW-0964">Secreted</keyword>
<evidence type="ECO:0008006" key="10">
    <source>
        <dbReference type="Google" id="ProtNLM"/>
    </source>
</evidence>
<dbReference type="RefSeq" id="WP_166523682.1">
    <property type="nucleotide sequence ID" value="NZ_JAAABI010000003.1"/>
</dbReference>
<organism evidence="8 9">
    <name type="scientific">Flagellimonas ochracea</name>
    <dbReference type="NCBI Taxonomy" id="2696472"/>
    <lineage>
        <taxon>Bacteria</taxon>
        <taxon>Pseudomonadati</taxon>
        <taxon>Bacteroidota</taxon>
        <taxon>Flavobacteriia</taxon>
        <taxon>Flavobacteriales</taxon>
        <taxon>Flavobacteriaceae</taxon>
        <taxon>Flagellimonas</taxon>
    </lineage>
</organism>
<evidence type="ECO:0000256" key="6">
    <source>
        <dbReference type="SAM" id="MobiDB-lite"/>
    </source>
</evidence>
<evidence type="ECO:0000256" key="5">
    <source>
        <dbReference type="ARBA" id="ARBA00023180"/>
    </source>
</evidence>
<dbReference type="InterPro" id="IPR001611">
    <property type="entry name" value="Leu-rich_rpt"/>
</dbReference>
<dbReference type="PANTHER" id="PTHR31018:SF3">
    <property type="entry name" value="RECEPTOR PROTEIN-TYROSINE KINASE"/>
    <property type="match status" value="1"/>
</dbReference>
<dbReference type="GO" id="GO:0030313">
    <property type="term" value="C:cell envelope"/>
    <property type="evidence" value="ECO:0007669"/>
    <property type="project" value="UniProtKB-SubCell"/>
</dbReference>
<dbReference type="PROSITE" id="PS51450">
    <property type="entry name" value="LRR"/>
    <property type="match status" value="1"/>
</dbReference>
<evidence type="ECO:0000256" key="7">
    <source>
        <dbReference type="SAM" id="SignalP"/>
    </source>
</evidence>
<protein>
    <recommendedName>
        <fullName evidence="10">Receptor L domain-containing protein</fullName>
    </recommendedName>
</protein>
<dbReference type="AlphaFoldDB" id="A0A964TDQ4"/>
<accession>A0A964TDQ4</accession>
<keyword evidence="2" id="KW-0134">Cell wall</keyword>
<keyword evidence="9" id="KW-1185">Reference proteome</keyword>
<evidence type="ECO:0000256" key="3">
    <source>
        <dbReference type="ARBA" id="ARBA00022525"/>
    </source>
</evidence>
<dbReference type="InterPro" id="IPR036941">
    <property type="entry name" value="Rcpt_L-dom_sf"/>
</dbReference>
<dbReference type="EMBL" id="JAAABI010000003">
    <property type="protein sequence ID" value="NAY92256.1"/>
    <property type="molecule type" value="Genomic_DNA"/>
</dbReference>
<feature type="region of interest" description="Disordered" evidence="6">
    <location>
        <begin position="25"/>
        <end position="46"/>
    </location>
</feature>
<comment type="subcellular location">
    <subcellularLocation>
        <location evidence="1">Secreted</location>
        <location evidence="1">Cell wall</location>
    </subcellularLocation>
</comment>
<evidence type="ECO:0000256" key="2">
    <source>
        <dbReference type="ARBA" id="ARBA00022512"/>
    </source>
</evidence>
<dbReference type="PANTHER" id="PTHR31018">
    <property type="entry name" value="SPORULATION-SPECIFIC PROTEIN-RELATED"/>
    <property type="match status" value="1"/>
</dbReference>